<dbReference type="Proteomes" id="UP000261082">
    <property type="component" value="Unassembled WGS sequence"/>
</dbReference>
<evidence type="ECO:0000256" key="4">
    <source>
        <dbReference type="ARBA" id="ARBA00022833"/>
    </source>
</evidence>
<evidence type="ECO:0000313" key="6">
    <source>
        <dbReference type="EMBL" id="RFN60523.1"/>
    </source>
</evidence>
<keyword evidence="3" id="KW-0378">Hydrolase</keyword>
<dbReference type="OrthoDB" id="9802676at2"/>
<evidence type="ECO:0000256" key="3">
    <source>
        <dbReference type="ARBA" id="ARBA00022801"/>
    </source>
</evidence>
<comment type="similarity">
    <text evidence="1">Belongs to the cytidine and deoxycytidylate deaminase family.</text>
</comment>
<evidence type="ECO:0000259" key="5">
    <source>
        <dbReference type="PROSITE" id="PS51747"/>
    </source>
</evidence>
<dbReference type="PANTHER" id="PTHR11079">
    <property type="entry name" value="CYTOSINE DEAMINASE FAMILY MEMBER"/>
    <property type="match status" value="1"/>
</dbReference>
<gene>
    <name evidence="6" type="ORF">DZ858_09240</name>
</gene>
<dbReference type="AlphaFoldDB" id="A0A3E1QEE6"/>
<dbReference type="PROSITE" id="PS00903">
    <property type="entry name" value="CYT_DCMP_DEAMINASES_1"/>
    <property type="match status" value="1"/>
</dbReference>
<dbReference type="PANTHER" id="PTHR11079:SF161">
    <property type="entry name" value="CMP_DCMP-TYPE DEAMINASE DOMAIN-CONTAINING PROTEIN"/>
    <property type="match status" value="1"/>
</dbReference>
<dbReference type="GO" id="GO:0047974">
    <property type="term" value="F:guanosine deaminase activity"/>
    <property type="evidence" value="ECO:0007669"/>
    <property type="project" value="TreeGrafter"/>
</dbReference>
<dbReference type="CDD" id="cd01285">
    <property type="entry name" value="nucleoside_deaminase"/>
    <property type="match status" value="1"/>
</dbReference>
<dbReference type="RefSeq" id="WP_117159577.1">
    <property type="nucleotide sequence ID" value="NZ_QVID01000001.1"/>
</dbReference>
<name>A0A3E1QEE6_9FLAO</name>
<keyword evidence="7" id="KW-1185">Reference proteome</keyword>
<keyword evidence="2" id="KW-0479">Metal-binding</keyword>
<reference evidence="6 7" key="1">
    <citation type="journal article" date="2007" name="Int. J. Syst. Evol. Microbiol.">
        <title>Marixanthomonas ophiurae gen. nov., sp. nov., a marine bacterium of the family Flavobacteriaceae isolated from a deep-sea brittle star.</title>
        <authorList>
            <person name="Romanenko L.A."/>
            <person name="Uchino M."/>
            <person name="Frolova G.M."/>
            <person name="Mikhailov V.V."/>
        </authorList>
    </citation>
    <scope>NUCLEOTIDE SEQUENCE [LARGE SCALE GENOMIC DNA]</scope>
    <source>
        <strain evidence="6 7">KMM 3046</strain>
    </source>
</reference>
<dbReference type="EMBL" id="QVID01000001">
    <property type="protein sequence ID" value="RFN60523.1"/>
    <property type="molecule type" value="Genomic_DNA"/>
</dbReference>
<dbReference type="SUPFAM" id="SSF53927">
    <property type="entry name" value="Cytidine deaminase-like"/>
    <property type="match status" value="1"/>
</dbReference>
<evidence type="ECO:0000313" key="7">
    <source>
        <dbReference type="Proteomes" id="UP000261082"/>
    </source>
</evidence>
<dbReference type="Pfam" id="PF00383">
    <property type="entry name" value="dCMP_cyt_deam_1"/>
    <property type="match status" value="1"/>
</dbReference>
<protein>
    <submittedName>
        <fullName evidence="6">Nucleoside deaminase</fullName>
    </submittedName>
</protein>
<organism evidence="6 7">
    <name type="scientific">Marixanthomonas ophiurae</name>
    <dbReference type="NCBI Taxonomy" id="387659"/>
    <lineage>
        <taxon>Bacteria</taxon>
        <taxon>Pseudomonadati</taxon>
        <taxon>Bacteroidota</taxon>
        <taxon>Flavobacteriia</taxon>
        <taxon>Flavobacteriales</taxon>
        <taxon>Flavobacteriaceae</taxon>
        <taxon>Marixanthomonas</taxon>
    </lineage>
</organism>
<accession>A0A3E1QEE6</accession>
<dbReference type="InterPro" id="IPR016193">
    <property type="entry name" value="Cytidine_deaminase-like"/>
</dbReference>
<proteinExistence type="inferred from homology"/>
<dbReference type="GO" id="GO:0008270">
    <property type="term" value="F:zinc ion binding"/>
    <property type="evidence" value="ECO:0007669"/>
    <property type="project" value="InterPro"/>
</dbReference>
<comment type="caution">
    <text evidence="6">The sequence shown here is derived from an EMBL/GenBank/DDBJ whole genome shotgun (WGS) entry which is preliminary data.</text>
</comment>
<evidence type="ECO:0000256" key="1">
    <source>
        <dbReference type="ARBA" id="ARBA00006576"/>
    </source>
</evidence>
<evidence type="ECO:0000256" key="2">
    <source>
        <dbReference type="ARBA" id="ARBA00022723"/>
    </source>
</evidence>
<dbReference type="PROSITE" id="PS51747">
    <property type="entry name" value="CYT_DCMP_DEAMINASES_2"/>
    <property type="match status" value="1"/>
</dbReference>
<feature type="domain" description="CMP/dCMP-type deaminase" evidence="5">
    <location>
        <begin position="8"/>
        <end position="118"/>
    </location>
</feature>
<sequence length="163" mass="18533">MSKSNYTEDDKRFMQRAIALAEKGMDTNAGGPFGAVVVKDGKIIAEGHNNVTSTNDPTAHAEVVAIRKACEKLESFQLTDCILYTSCEPCPMCLGAIYWARPKKVFYACNREDAAEINFDDQFIYDEIDKEIENREIAFVRMLRNEAVKVFDKWANKNDKKVY</sequence>
<dbReference type="InterPro" id="IPR002125">
    <property type="entry name" value="CMP_dCMP_dom"/>
</dbReference>
<keyword evidence="4" id="KW-0862">Zinc</keyword>
<dbReference type="Gene3D" id="3.40.140.10">
    <property type="entry name" value="Cytidine Deaminase, domain 2"/>
    <property type="match status" value="1"/>
</dbReference>
<dbReference type="FunFam" id="3.40.140.10:FF:000011">
    <property type="entry name" value="tRNA-specific adenosine deaminase"/>
    <property type="match status" value="1"/>
</dbReference>
<dbReference type="InterPro" id="IPR016192">
    <property type="entry name" value="APOBEC/CMP_deaminase_Zn-bd"/>
</dbReference>
<dbReference type="GO" id="GO:0006152">
    <property type="term" value="P:purine nucleoside catabolic process"/>
    <property type="evidence" value="ECO:0007669"/>
    <property type="project" value="TreeGrafter"/>
</dbReference>